<evidence type="ECO:0000313" key="11">
    <source>
        <dbReference type="Proteomes" id="UP000002320"/>
    </source>
</evidence>
<protein>
    <recommendedName>
        <fullName evidence="8">C2H2-type domain-containing protein</fullName>
    </recommendedName>
</protein>
<dbReference type="PANTHER" id="PTHR24394:SF29">
    <property type="entry name" value="MYONEURIN"/>
    <property type="match status" value="1"/>
</dbReference>
<dbReference type="InterPro" id="IPR013087">
    <property type="entry name" value="Znf_C2H2_type"/>
</dbReference>
<dbReference type="VEuPathDB" id="VectorBase:CPIJ015529"/>
<dbReference type="OrthoDB" id="7757458at2759"/>
<dbReference type="HOGENOM" id="CLU_056066_0_0_1"/>
<keyword evidence="11" id="KW-1185">Reference proteome</keyword>
<evidence type="ECO:0000259" key="8">
    <source>
        <dbReference type="PROSITE" id="PS50157"/>
    </source>
</evidence>
<evidence type="ECO:0000256" key="1">
    <source>
        <dbReference type="ARBA" id="ARBA00004123"/>
    </source>
</evidence>
<accession>B0X849</accession>
<organism>
    <name type="scientific">Culex quinquefasciatus</name>
    <name type="common">Southern house mosquito</name>
    <name type="synonym">Culex pungens</name>
    <dbReference type="NCBI Taxonomy" id="7176"/>
    <lineage>
        <taxon>Eukaryota</taxon>
        <taxon>Metazoa</taxon>
        <taxon>Ecdysozoa</taxon>
        <taxon>Arthropoda</taxon>
        <taxon>Hexapoda</taxon>
        <taxon>Insecta</taxon>
        <taxon>Pterygota</taxon>
        <taxon>Neoptera</taxon>
        <taxon>Endopterygota</taxon>
        <taxon>Diptera</taxon>
        <taxon>Nematocera</taxon>
        <taxon>Culicoidea</taxon>
        <taxon>Culicidae</taxon>
        <taxon>Culicinae</taxon>
        <taxon>Culicini</taxon>
        <taxon>Culex</taxon>
        <taxon>Culex</taxon>
    </lineage>
</organism>
<keyword evidence="2" id="KW-0479">Metal-binding</keyword>
<comment type="subcellular location">
    <subcellularLocation>
        <location evidence="1">Nucleus</location>
    </subcellularLocation>
</comment>
<dbReference type="Pfam" id="PF00096">
    <property type="entry name" value="zf-C2H2"/>
    <property type="match status" value="1"/>
</dbReference>
<dbReference type="GO" id="GO:0008270">
    <property type="term" value="F:zinc ion binding"/>
    <property type="evidence" value="ECO:0007669"/>
    <property type="project" value="UniProtKB-KW"/>
</dbReference>
<evidence type="ECO:0000313" key="9">
    <source>
        <dbReference type="EMBL" id="EDS42318.1"/>
    </source>
</evidence>
<evidence type="ECO:0000313" key="10">
    <source>
        <dbReference type="EnsemblMetazoa" id="CPIJ015529-PA"/>
    </source>
</evidence>
<feature type="domain" description="C2H2-type" evidence="8">
    <location>
        <begin position="185"/>
        <end position="215"/>
    </location>
</feature>
<dbReference type="PANTHER" id="PTHR24394">
    <property type="entry name" value="ZINC FINGER PROTEIN"/>
    <property type="match status" value="1"/>
</dbReference>
<name>B0X849_CULQU</name>
<dbReference type="eggNOG" id="KOG1721">
    <property type="taxonomic scope" value="Eukaryota"/>
</dbReference>
<dbReference type="InterPro" id="IPR036236">
    <property type="entry name" value="Znf_C2H2_sf"/>
</dbReference>
<reference evidence="9" key="1">
    <citation type="submission" date="2007-03" db="EMBL/GenBank/DDBJ databases">
        <title>Annotation of Culex pipiens quinquefasciatus.</title>
        <authorList>
            <consortium name="The Broad Institute Genome Sequencing Platform"/>
            <person name="Atkinson P.W."/>
            <person name="Hemingway J."/>
            <person name="Christensen B.M."/>
            <person name="Higgs S."/>
            <person name="Kodira C."/>
            <person name="Hannick L."/>
            <person name="Megy K."/>
            <person name="O'Leary S."/>
            <person name="Pearson M."/>
            <person name="Haas B.J."/>
            <person name="Mauceli E."/>
            <person name="Wortman J.R."/>
            <person name="Lee N.H."/>
            <person name="Guigo R."/>
            <person name="Stanke M."/>
            <person name="Alvarado L."/>
            <person name="Amedeo P."/>
            <person name="Antoine C.H."/>
            <person name="Arensburger P."/>
            <person name="Bidwell S.L."/>
            <person name="Crawford M."/>
            <person name="Camaro F."/>
            <person name="Devon K."/>
            <person name="Engels R."/>
            <person name="Hammond M."/>
            <person name="Howarth C."/>
            <person name="Koehrsen M."/>
            <person name="Lawson D."/>
            <person name="Montgomery P."/>
            <person name="Nene V."/>
            <person name="Nusbaum C."/>
            <person name="Puiu D."/>
            <person name="Romero-Severson J."/>
            <person name="Severson D.W."/>
            <person name="Shumway M."/>
            <person name="Sisk P."/>
            <person name="Stolte C."/>
            <person name="Zeng Q."/>
            <person name="Eisenstadt E."/>
            <person name="Fraser-Liggett C."/>
            <person name="Strausberg R."/>
            <person name="Galagan J."/>
            <person name="Birren B."/>
            <person name="Collins F.H."/>
        </authorList>
    </citation>
    <scope>NUCLEOTIDE SEQUENCE [LARGE SCALE GENOMIC DNA]</scope>
    <source>
        <strain evidence="9">JHB</strain>
    </source>
</reference>
<dbReference type="VEuPathDB" id="VectorBase:CQUJHB004022"/>
<dbReference type="PROSITE" id="PS50157">
    <property type="entry name" value="ZINC_FINGER_C2H2_2"/>
    <property type="match status" value="4"/>
</dbReference>
<dbReference type="AlphaFoldDB" id="B0X849"/>
<dbReference type="KEGG" id="cqu:CpipJ_CPIJ015529"/>
<dbReference type="GO" id="GO:0000981">
    <property type="term" value="F:DNA-binding transcription factor activity, RNA polymerase II-specific"/>
    <property type="evidence" value="ECO:0007669"/>
    <property type="project" value="TreeGrafter"/>
</dbReference>
<keyword evidence="5" id="KW-0862">Zinc</keyword>
<sequence length="359" mass="41999">MAKRNIKPVQDKRVKQTRKKPCDFNNRLNDRNLREKAQDILVLYLKVDEKHIPIVCDSCQSQVESFYHFKWTCRQNEKNRSTPKANGAASGPARVVDALSIITQKQSKPKPKPTVKVKKPFINNRYYKRRTDRVYKRITKEQLATRTRKELYKERSRKVCELCGKSYHTSYMDEHMNKHRGVQPYPCNVLDCGAKFGGPWALKKHIDRVHSEGQHPCPQCNKMFRGPGAVRVHMRLHKEKTIFCEICNFGFHTQSRLQNHMLVHTQKRDHKCEFCEKAFYAKQVLELHRRSHTGERPYACHVCDFSHAHRILYVKHMQKLHPGEEVRTLAEIQRIAKVQRRNAHAKGSGEGNVAISEDA</sequence>
<proteinExistence type="predicted"/>
<dbReference type="EnsemblMetazoa" id="CPIJ015529-RA">
    <property type="protein sequence ID" value="CPIJ015529-PA"/>
    <property type="gene ID" value="CPIJ015529"/>
</dbReference>
<dbReference type="SUPFAM" id="SSF57667">
    <property type="entry name" value="beta-beta-alpha zinc fingers"/>
    <property type="match status" value="3"/>
</dbReference>
<evidence type="ECO:0000256" key="6">
    <source>
        <dbReference type="ARBA" id="ARBA00023242"/>
    </source>
</evidence>
<evidence type="ECO:0000256" key="3">
    <source>
        <dbReference type="ARBA" id="ARBA00022737"/>
    </source>
</evidence>
<dbReference type="Proteomes" id="UP000002320">
    <property type="component" value="Unassembled WGS sequence"/>
</dbReference>
<dbReference type="OMA" id="FINNRYY"/>
<keyword evidence="4 7" id="KW-0863">Zinc-finger</keyword>
<evidence type="ECO:0000256" key="5">
    <source>
        <dbReference type="ARBA" id="ARBA00022833"/>
    </source>
</evidence>
<dbReference type="InParanoid" id="B0X849"/>
<dbReference type="PROSITE" id="PS00028">
    <property type="entry name" value="ZINC_FINGER_C2H2_1"/>
    <property type="match status" value="4"/>
</dbReference>
<evidence type="ECO:0000256" key="7">
    <source>
        <dbReference type="PROSITE-ProRule" id="PRU00042"/>
    </source>
</evidence>
<evidence type="ECO:0000256" key="4">
    <source>
        <dbReference type="ARBA" id="ARBA00022771"/>
    </source>
</evidence>
<feature type="domain" description="C2H2-type" evidence="8">
    <location>
        <begin position="270"/>
        <end position="297"/>
    </location>
</feature>
<dbReference type="SMART" id="SM00355">
    <property type="entry name" value="ZnF_C2H2"/>
    <property type="match status" value="6"/>
</dbReference>
<dbReference type="STRING" id="7176.B0X849"/>
<dbReference type="Gene3D" id="3.30.160.60">
    <property type="entry name" value="Classic Zinc Finger"/>
    <property type="match status" value="4"/>
</dbReference>
<evidence type="ECO:0000256" key="2">
    <source>
        <dbReference type="ARBA" id="ARBA00022723"/>
    </source>
</evidence>
<dbReference type="GO" id="GO:0005634">
    <property type="term" value="C:nucleus"/>
    <property type="evidence" value="ECO:0007669"/>
    <property type="project" value="UniProtKB-SubCell"/>
</dbReference>
<reference evidence="10" key="2">
    <citation type="submission" date="2021-02" db="UniProtKB">
        <authorList>
            <consortium name="EnsemblMetazoa"/>
        </authorList>
    </citation>
    <scope>IDENTIFICATION</scope>
    <source>
        <strain evidence="10">JHB</strain>
    </source>
</reference>
<dbReference type="EMBL" id="DS232475">
    <property type="protein sequence ID" value="EDS42318.1"/>
    <property type="molecule type" value="Genomic_DNA"/>
</dbReference>
<gene>
    <name evidence="10" type="primary">6048988</name>
    <name evidence="9" type="ORF">CpipJ_CPIJ015529</name>
</gene>
<keyword evidence="3" id="KW-0677">Repeat</keyword>
<feature type="domain" description="C2H2-type" evidence="8">
    <location>
        <begin position="242"/>
        <end position="269"/>
    </location>
</feature>
<keyword evidence="6" id="KW-0539">Nucleus</keyword>
<feature type="domain" description="C2H2-type" evidence="8">
    <location>
        <begin position="215"/>
        <end position="242"/>
    </location>
</feature>